<keyword evidence="2" id="KW-1185">Reference proteome</keyword>
<dbReference type="Pfam" id="PF10604">
    <property type="entry name" value="Polyketide_cyc2"/>
    <property type="match status" value="1"/>
</dbReference>
<dbReference type="SUPFAM" id="SSF55961">
    <property type="entry name" value="Bet v1-like"/>
    <property type="match status" value="1"/>
</dbReference>
<sequence>MDEIRVSAVVYVPQEEAFEFLLDFPGYAEYSQYLEAVETYEGDGGPGTRYGLTFSWWQLSYTAHSKVTDVDSPDRIDWRLTKDIDAYGYWHVDPLELDPAETLKTDAAAVSGNPEGEACEVTFQVFFDPDSARAGVFDLPALVSFDWVLSKVIPRIKREAERIVSRAVADLEGQPRAVELDVHVDSQRL</sequence>
<dbReference type="RefSeq" id="WP_119814397.1">
    <property type="nucleotide sequence ID" value="NZ_CP025066.1"/>
</dbReference>
<dbReference type="Gene3D" id="3.30.530.20">
    <property type="match status" value="1"/>
</dbReference>
<name>A0A343TG76_9EURY</name>
<evidence type="ECO:0000313" key="2">
    <source>
        <dbReference type="Proteomes" id="UP000263012"/>
    </source>
</evidence>
<dbReference type="KEGG" id="hdf:AArcSl_0445"/>
<accession>A0A343TG76</accession>
<proteinExistence type="predicted"/>
<dbReference type="EMBL" id="CP025066">
    <property type="protein sequence ID" value="AUX08098.1"/>
    <property type="molecule type" value="Genomic_DNA"/>
</dbReference>
<organism evidence="1 2">
    <name type="scientific">Halalkaliarchaeum desulfuricum</name>
    <dbReference type="NCBI Taxonomy" id="2055893"/>
    <lineage>
        <taxon>Archaea</taxon>
        <taxon>Methanobacteriati</taxon>
        <taxon>Methanobacteriota</taxon>
        <taxon>Stenosarchaea group</taxon>
        <taxon>Halobacteria</taxon>
        <taxon>Halobacteriales</taxon>
        <taxon>Haloferacaceae</taxon>
        <taxon>Halalkaliarchaeum</taxon>
    </lineage>
</organism>
<reference evidence="2" key="1">
    <citation type="submission" date="2017-11" db="EMBL/GenBank/DDBJ databases">
        <title>Phenotypic and genomic properties of facultatively anaerobic sulfur-reducing natronoarchaea from hypersaline soda lakes.</title>
        <authorList>
            <person name="Sorokin D.Y."/>
            <person name="Kublanov I.V."/>
            <person name="Roman P."/>
            <person name="Sinninghe Damste J.S."/>
            <person name="Golyshin P.N."/>
            <person name="Rojo D."/>
            <person name="Ciordia S."/>
            <person name="Mena M.D.C."/>
            <person name="Ferrer M."/>
            <person name="Messina E."/>
            <person name="Smedile F."/>
            <person name="La Spada G."/>
            <person name="La Cono V."/>
            <person name="Yakimov M.M."/>
        </authorList>
    </citation>
    <scope>NUCLEOTIDE SEQUENCE [LARGE SCALE GENOMIC DNA]</scope>
    <source>
        <strain evidence="2">AArc-Sl</strain>
    </source>
</reference>
<dbReference type="AlphaFoldDB" id="A0A343TG76"/>
<dbReference type="InterPro" id="IPR019587">
    <property type="entry name" value="Polyketide_cyclase/dehydratase"/>
</dbReference>
<dbReference type="OrthoDB" id="167073at2157"/>
<evidence type="ECO:0000313" key="1">
    <source>
        <dbReference type="EMBL" id="AUX08098.1"/>
    </source>
</evidence>
<gene>
    <name evidence="1" type="ORF">AArcSl_0445</name>
</gene>
<dbReference type="CDD" id="cd07812">
    <property type="entry name" value="SRPBCC"/>
    <property type="match status" value="1"/>
</dbReference>
<dbReference type="Proteomes" id="UP000263012">
    <property type="component" value="Chromosome"/>
</dbReference>
<protein>
    <submittedName>
        <fullName evidence="1">Polyketide cyclase/dehydrase family protein</fullName>
    </submittedName>
</protein>
<dbReference type="GeneID" id="37876781"/>
<dbReference type="InterPro" id="IPR023393">
    <property type="entry name" value="START-like_dom_sf"/>
</dbReference>